<feature type="transmembrane region" description="Helical" evidence="6">
    <location>
        <begin position="152"/>
        <end position="173"/>
    </location>
</feature>
<feature type="transmembrane region" description="Helical" evidence="6">
    <location>
        <begin position="179"/>
        <end position="197"/>
    </location>
</feature>
<keyword evidence="8" id="KW-1185">Reference proteome</keyword>
<evidence type="ECO:0000313" key="8">
    <source>
        <dbReference type="Proteomes" id="UP000676506"/>
    </source>
</evidence>
<dbReference type="PANTHER" id="PTHR23291:SF50">
    <property type="entry name" value="PROTEIN LIFEGUARD 4"/>
    <property type="match status" value="1"/>
</dbReference>
<comment type="subcellular location">
    <subcellularLocation>
        <location evidence="1">Membrane</location>
        <topology evidence="1">Multi-pass membrane protein</topology>
    </subcellularLocation>
</comment>
<evidence type="ECO:0000256" key="3">
    <source>
        <dbReference type="ARBA" id="ARBA00022692"/>
    </source>
</evidence>
<feature type="transmembrane region" description="Helical" evidence="6">
    <location>
        <begin position="70"/>
        <end position="89"/>
    </location>
</feature>
<sequence>MNDYRYDQFDRQSPPAYGFGSTLAAADATLAARMGFIRKVYALFLGGIFCAIAGVVTAIVTGIWMAIVQYYWLALLLLIGSVFAVSAVRRVRGVNLAALFAFTFFEGLLISPLILFALGRNPLSLLAAGGLAVAAFGGLTAYTFVTRKDFSFLGGFLFTGLIVILIASLIGIFVGSSVLSLAISSGAVLLFAGYVLYDTSSIMRDLPTDEYVAGALSLFLDFFGMFIHLLNIFNILGGDE</sequence>
<dbReference type="EMBL" id="CP072648">
    <property type="protein sequence ID" value="QUW02957.1"/>
    <property type="molecule type" value="Genomic_DNA"/>
</dbReference>
<protein>
    <submittedName>
        <fullName evidence="7">Bax inhibitor-1/YccA family protein</fullName>
    </submittedName>
</protein>
<feature type="transmembrane region" description="Helical" evidence="6">
    <location>
        <begin position="218"/>
        <end position="237"/>
    </location>
</feature>
<dbReference type="CDD" id="cd10432">
    <property type="entry name" value="BI-1-like_bacterial"/>
    <property type="match status" value="1"/>
</dbReference>
<reference evidence="7 8" key="1">
    <citation type="submission" date="2021-03" db="EMBL/GenBank/DDBJ databases">
        <title>Genomic and phenotypic characterization of Chloracidobacterium isolates provides evidence for multiple species.</title>
        <authorList>
            <person name="Saini M.K."/>
            <person name="Costas A.M.G."/>
            <person name="Tank M."/>
            <person name="Bryant D.A."/>
        </authorList>
    </citation>
    <scope>NUCLEOTIDE SEQUENCE [LARGE SCALE GENOMIC DNA]</scope>
    <source>
        <strain evidence="7 8">BV2-C</strain>
    </source>
</reference>
<dbReference type="RefSeq" id="WP_211428848.1">
    <property type="nucleotide sequence ID" value="NZ_CP072648.1"/>
</dbReference>
<dbReference type="InterPro" id="IPR006214">
    <property type="entry name" value="Bax_inhibitor_1-related"/>
</dbReference>
<evidence type="ECO:0000256" key="1">
    <source>
        <dbReference type="ARBA" id="ARBA00004141"/>
    </source>
</evidence>
<evidence type="ECO:0000256" key="5">
    <source>
        <dbReference type="ARBA" id="ARBA00023136"/>
    </source>
</evidence>
<dbReference type="PANTHER" id="PTHR23291">
    <property type="entry name" value="BAX INHIBITOR-RELATED"/>
    <property type="match status" value="1"/>
</dbReference>
<dbReference type="Pfam" id="PF01027">
    <property type="entry name" value="Bax1-I"/>
    <property type="match status" value="1"/>
</dbReference>
<proteinExistence type="inferred from homology"/>
<evidence type="ECO:0000313" key="7">
    <source>
        <dbReference type="EMBL" id="QUW02957.1"/>
    </source>
</evidence>
<feature type="transmembrane region" description="Helical" evidence="6">
    <location>
        <begin position="96"/>
        <end position="119"/>
    </location>
</feature>
<evidence type="ECO:0000256" key="4">
    <source>
        <dbReference type="ARBA" id="ARBA00022989"/>
    </source>
</evidence>
<evidence type="ECO:0000256" key="6">
    <source>
        <dbReference type="RuleBase" id="RU004379"/>
    </source>
</evidence>
<keyword evidence="5 6" id="KW-0472">Membrane</keyword>
<feature type="transmembrane region" description="Helical" evidence="6">
    <location>
        <begin position="125"/>
        <end position="145"/>
    </location>
</feature>
<keyword evidence="3 6" id="KW-0812">Transmembrane</keyword>
<gene>
    <name evidence="7" type="ORF">J8C06_00475</name>
</gene>
<accession>A0ABX8B939</accession>
<comment type="similarity">
    <text evidence="2 6">Belongs to the BI1 family.</text>
</comment>
<dbReference type="Proteomes" id="UP000676506">
    <property type="component" value="Chromosome 1"/>
</dbReference>
<feature type="transmembrane region" description="Helical" evidence="6">
    <location>
        <begin position="40"/>
        <end position="64"/>
    </location>
</feature>
<evidence type="ECO:0000256" key="2">
    <source>
        <dbReference type="ARBA" id="ARBA00010350"/>
    </source>
</evidence>
<keyword evidence="4 6" id="KW-1133">Transmembrane helix</keyword>
<organism evidence="7 8">
    <name type="scientific">Chloracidobacterium validum</name>
    <dbReference type="NCBI Taxonomy" id="2821543"/>
    <lineage>
        <taxon>Bacteria</taxon>
        <taxon>Pseudomonadati</taxon>
        <taxon>Acidobacteriota</taxon>
        <taxon>Terriglobia</taxon>
        <taxon>Terriglobales</taxon>
        <taxon>Acidobacteriaceae</taxon>
        <taxon>Chloracidobacterium</taxon>
    </lineage>
</organism>
<name>A0ABX8B939_9BACT</name>